<name>A0A089ZQV8_9PSED</name>
<sequence length="71" mass="7812">MKDQTNLAAYQSLQRASQLLDTASVLAAETSDANQQLCRALNQAVALLTETSRTLVEDSLLEMKLRFQVNA</sequence>
<dbReference type="Proteomes" id="UP000029499">
    <property type="component" value="Chromosome"/>
</dbReference>
<dbReference type="HOGENOM" id="CLU_2737022_0_0_6"/>
<accession>A0A089ZQV8</accession>
<dbReference type="KEGG" id="prh:LT40_13305"/>
<reference evidence="1 2" key="1">
    <citation type="journal article" date="2015" name="J. Biotechnol.">
        <title>Complete genome sequence of Pseudomonas rhizosphaerae IH5T (=DSM 16299T), a phosphate-solubilizing rhizobacterium for bacterial biofertilizer.</title>
        <authorList>
            <person name="Kwak Y."/>
            <person name="Jung B.K."/>
            <person name="Shin J.H."/>
        </authorList>
    </citation>
    <scope>NUCLEOTIDE SEQUENCE [LARGE SCALE GENOMIC DNA]</scope>
    <source>
        <strain evidence="1">DSM 16299</strain>
    </source>
</reference>
<dbReference type="EMBL" id="CP009533">
    <property type="protein sequence ID" value="AIS18306.1"/>
    <property type="molecule type" value="Genomic_DNA"/>
</dbReference>
<dbReference type="AlphaFoldDB" id="A0A089ZQV8"/>
<dbReference type="OrthoDB" id="9890575at2"/>
<evidence type="ECO:0000313" key="1">
    <source>
        <dbReference type="EMBL" id="AIS18306.1"/>
    </source>
</evidence>
<proteinExistence type="predicted"/>
<keyword evidence="2" id="KW-1185">Reference proteome</keyword>
<evidence type="ECO:0000313" key="2">
    <source>
        <dbReference type="Proteomes" id="UP000029499"/>
    </source>
</evidence>
<protein>
    <submittedName>
        <fullName evidence="1">Uncharacterized protein</fullName>
    </submittedName>
</protein>
<organism evidence="1 2">
    <name type="scientific">Pseudomonas rhizosphaerae</name>
    <dbReference type="NCBI Taxonomy" id="216142"/>
    <lineage>
        <taxon>Bacteria</taxon>
        <taxon>Pseudomonadati</taxon>
        <taxon>Pseudomonadota</taxon>
        <taxon>Gammaproteobacteria</taxon>
        <taxon>Pseudomonadales</taxon>
        <taxon>Pseudomonadaceae</taxon>
        <taxon>Pseudomonas</taxon>
    </lineage>
</organism>
<dbReference type="RefSeq" id="WP_043190830.1">
    <property type="nucleotide sequence ID" value="NZ_CP009533.1"/>
</dbReference>
<gene>
    <name evidence="1" type="ORF">LT40_13305</name>
</gene>